<dbReference type="SUPFAM" id="SSF51735">
    <property type="entry name" value="NAD(P)-binding Rossmann-fold domains"/>
    <property type="match status" value="1"/>
</dbReference>
<dbReference type="Pfam" id="PF16924">
    <property type="entry name" value="DpaA_N"/>
    <property type="match status" value="1"/>
</dbReference>
<dbReference type="InterPro" id="IPR031629">
    <property type="entry name" value="DpaA_N"/>
</dbReference>
<keyword evidence="4" id="KW-1185">Reference proteome</keyword>
<dbReference type="Gene3D" id="3.40.50.720">
    <property type="entry name" value="NAD(P)-binding Rossmann-like Domain"/>
    <property type="match status" value="2"/>
</dbReference>
<reference evidence="3" key="1">
    <citation type="journal article" date="2021" name="Microorganisms">
        <title>Phylogenomic Reconstruction and Metabolic Potential of the Genus Aminobacter.</title>
        <authorList>
            <person name="Artuso I."/>
            <person name="Turrini P."/>
            <person name="Pirolo M."/>
            <person name="Lugli G.A."/>
            <person name="Ventura M."/>
            <person name="Visca P."/>
        </authorList>
    </citation>
    <scope>NUCLEOTIDE SEQUENCE</scope>
    <source>
        <strain evidence="3">LMG 26462</strain>
    </source>
</reference>
<feature type="domain" description="D-isomer specific 2-hydroxyacid dehydrogenase NAD-binding" evidence="1">
    <location>
        <begin position="151"/>
        <end position="245"/>
    </location>
</feature>
<evidence type="ECO:0000313" key="4">
    <source>
        <dbReference type="Proteomes" id="UP001138921"/>
    </source>
</evidence>
<sequence>MSWNNTVIAVVAGDAREQEIARCAVRAGATVRAYGFPWPDEGIEGVYHAKDAADALKGADIALFPIPGITAEGALFAPKCREKIIPTREMLDGMRKPGHIILGWGDANLKGHCAELGITLHEYEWDVDLMLLRGPAIVEGVLKVIIENTQITIHKSNICLVGQGTIGSLLTNTLLALGAHVHVAARNPVQRAAAYAAGAESLTLEQLPDYLPKMDVVIGSVPKRLLEREQLALLPKHALLVDVAAPPGTIDRDAAAELGLKTVWARGMGARAPITVGRSQWSGIVRRIAGILEQKS</sequence>
<evidence type="ECO:0000313" key="3">
    <source>
        <dbReference type="EMBL" id="MBT1158447.1"/>
    </source>
</evidence>
<accession>A0A9X1D6Q0</accession>
<evidence type="ECO:0000259" key="1">
    <source>
        <dbReference type="Pfam" id="PF02826"/>
    </source>
</evidence>
<dbReference type="RefSeq" id="WP_214392342.1">
    <property type="nucleotide sequence ID" value="NZ_JAFLWW010000006.1"/>
</dbReference>
<evidence type="ECO:0000259" key="2">
    <source>
        <dbReference type="Pfam" id="PF16924"/>
    </source>
</evidence>
<name>A0A9X1D6Q0_9HYPH</name>
<dbReference type="AlphaFoldDB" id="A0A9X1D6Q0"/>
<dbReference type="EMBL" id="JAFLWW010000006">
    <property type="protein sequence ID" value="MBT1158447.1"/>
    <property type="molecule type" value="Genomic_DNA"/>
</dbReference>
<dbReference type="Pfam" id="PF02826">
    <property type="entry name" value="2-Hacid_dh_C"/>
    <property type="match status" value="1"/>
</dbReference>
<organism evidence="3 4">
    <name type="scientific">Aminobacter anthyllidis</name>
    <dbReference type="NCBI Taxonomy" id="1035067"/>
    <lineage>
        <taxon>Bacteria</taxon>
        <taxon>Pseudomonadati</taxon>
        <taxon>Pseudomonadota</taxon>
        <taxon>Alphaproteobacteria</taxon>
        <taxon>Hyphomicrobiales</taxon>
        <taxon>Phyllobacteriaceae</taxon>
        <taxon>Aminobacter</taxon>
    </lineage>
</organism>
<dbReference type="InterPro" id="IPR036291">
    <property type="entry name" value="NAD(P)-bd_dom_sf"/>
</dbReference>
<dbReference type="InterPro" id="IPR006140">
    <property type="entry name" value="D-isomer_DH_NAD-bd"/>
</dbReference>
<comment type="caution">
    <text evidence="3">The sequence shown here is derived from an EMBL/GenBank/DDBJ whole genome shotgun (WGS) entry which is preliminary data.</text>
</comment>
<gene>
    <name evidence="3" type="ORF">J1C56_22875</name>
</gene>
<protein>
    <submittedName>
        <fullName evidence="3">NAD(P)-binding domain-containing protein</fullName>
    </submittedName>
</protein>
<reference evidence="3" key="2">
    <citation type="submission" date="2021-03" db="EMBL/GenBank/DDBJ databases">
        <authorList>
            <person name="Artuso I."/>
            <person name="Turrini P."/>
            <person name="Pirolo M."/>
            <person name="Lugli G.A."/>
            <person name="Ventura M."/>
            <person name="Visca P."/>
        </authorList>
    </citation>
    <scope>NUCLEOTIDE SEQUENCE</scope>
    <source>
        <strain evidence="3">LMG 26462</strain>
    </source>
</reference>
<proteinExistence type="predicted"/>
<dbReference type="Proteomes" id="UP001138921">
    <property type="component" value="Unassembled WGS sequence"/>
</dbReference>
<feature type="domain" description="Dipicolinate synthase subunit A N-terminal" evidence="2">
    <location>
        <begin position="8"/>
        <end position="123"/>
    </location>
</feature>